<dbReference type="Proteomes" id="UP000250557">
    <property type="component" value="Chromosome"/>
</dbReference>
<dbReference type="InterPro" id="IPR032299">
    <property type="entry name" value="DUF4843"/>
</dbReference>
<accession>A0AAE6JDH7</accession>
<reference evidence="1 2" key="1">
    <citation type="submission" date="2019-08" db="EMBL/GenBank/DDBJ databases">
        <title>Comparative genome analysis confer to the adaptation heavy metal polluted environment.</title>
        <authorList>
            <person name="Li Y."/>
        </authorList>
    </citation>
    <scope>NUCLEOTIDE SEQUENCE [LARGE SCALE GENOMIC DNA]</scope>
    <source>
        <strain evidence="1 2">P2</strain>
    </source>
</reference>
<dbReference type="EMBL" id="CP043451">
    <property type="protein sequence ID" value="QEM03613.1"/>
    <property type="molecule type" value="Genomic_DNA"/>
</dbReference>
<proteinExistence type="predicted"/>
<dbReference type="Pfam" id="PF16132">
    <property type="entry name" value="DUF4843"/>
    <property type="match status" value="1"/>
</dbReference>
<protein>
    <submittedName>
        <fullName evidence="1">DUF4843 domain-containing protein</fullName>
    </submittedName>
</protein>
<name>A0AAE6JDH7_9SPHI</name>
<gene>
    <name evidence="1" type="ORF">DIU31_008815</name>
</gene>
<evidence type="ECO:0000313" key="2">
    <source>
        <dbReference type="Proteomes" id="UP000250557"/>
    </source>
</evidence>
<organism evidence="1 2">
    <name type="scientific">Mucilaginibacter rubeus</name>
    <dbReference type="NCBI Taxonomy" id="2027860"/>
    <lineage>
        <taxon>Bacteria</taxon>
        <taxon>Pseudomonadati</taxon>
        <taxon>Bacteroidota</taxon>
        <taxon>Sphingobacteriia</taxon>
        <taxon>Sphingobacteriales</taxon>
        <taxon>Sphingobacteriaceae</taxon>
        <taxon>Mucilaginibacter</taxon>
    </lineage>
</organism>
<evidence type="ECO:0000313" key="1">
    <source>
        <dbReference type="EMBL" id="QEM03613.1"/>
    </source>
</evidence>
<sequence>MARSIRHQTVFTCSRFPTTKKLTIIDPIPFITMKRKIFYVLVVVAALFGCKKDQLLTYGSRDNIYLNYKDKDGNQDTSILTYSFAYNPTLAQDTIWVPVIISGQRSKTERRFVISVVDTATTAKAGLHYEALKPSYTMPADSGTIKVPVIIKNSDPELANQSVMLTILVSGGQDFNSSLPAALREKSILYSSRLEQPAWWIYWMGNLGPYSRIKHQLFLISSGTTDLVDMSKPNAYLQIPRTLYYIDNVRTFINDPFAWVARYPEKGYVLTKRADGSNDYDFYNTSSPGKKFYLRYYAQAGKYFFVDENGQQVIIN</sequence>
<dbReference type="AlphaFoldDB" id="A0AAE6JDH7"/>